<accession>A0ABW8IFU1</accession>
<keyword evidence="1" id="KW-0812">Transmembrane</keyword>
<gene>
    <name evidence="2" type="ORF">ISP18_03490</name>
</gene>
<name>A0ABW8IFU1_9GAMM</name>
<reference evidence="2 3" key="1">
    <citation type="submission" date="2020-10" db="EMBL/GenBank/DDBJ databases">
        <title>Phylogeny of dyella-like bacteria.</title>
        <authorList>
            <person name="Fu J."/>
        </authorList>
    </citation>
    <scope>NUCLEOTIDE SEQUENCE [LARGE SCALE GENOMIC DNA]</scope>
    <source>
        <strain evidence="2 3">DHG40</strain>
    </source>
</reference>
<feature type="transmembrane region" description="Helical" evidence="1">
    <location>
        <begin position="299"/>
        <end position="316"/>
    </location>
</feature>
<evidence type="ECO:0000313" key="3">
    <source>
        <dbReference type="Proteomes" id="UP001620409"/>
    </source>
</evidence>
<feature type="transmembrane region" description="Helical" evidence="1">
    <location>
        <begin position="131"/>
        <end position="164"/>
    </location>
</feature>
<dbReference type="Proteomes" id="UP001620409">
    <property type="component" value="Unassembled WGS sequence"/>
</dbReference>
<evidence type="ECO:0000256" key="1">
    <source>
        <dbReference type="SAM" id="Phobius"/>
    </source>
</evidence>
<proteinExistence type="predicted"/>
<comment type="caution">
    <text evidence="2">The sequence shown here is derived from an EMBL/GenBank/DDBJ whole genome shotgun (WGS) entry which is preliminary data.</text>
</comment>
<keyword evidence="3" id="KW-1185">Reference proteome</keyword>
<sequence>MNAKTLYWLIRREFWEHRGGFIWAPVITGIVFLVLNLMGIVGGEVFGSRHGFHFGPMEGNDLASKLQSLDPHQVQQVSAALDLAMLSSSFLISVVFAFVVFFYCLGSLYDDRRDRSILFWKSLPISDTATVLSKVIAAVLIAPIAVVICGVITGIVMLLLFAIALSFHGVSVWSLLTLAHPFQVVGFLIGSIPLYLLWALPTVGWLMLCSSWSRAKPFLWAVVIPVALGVMISWFNLLGSAGFKSTWYWRDIVARVLFSVFPGGWLRDTAAQRLGDNPENIGNFFTLSNSYAVLASPDIWIGAVAGVAMLAGAVWFRRWRDDS</sequence>
<feature type="transmembrane region" description="Helical" evidence="1">
    <location>
        <begin position="218"/>
        <end position="237"/>
    </location>
</feature>
<organism evidence="2 3">
    <name type="scientific">Dyella humi</name>
    <dbReference type="NCBI Taxonomy" id="1770547"/>
    <lineage>
        <taxon>Bacteria</taxon>
        <taxon>Pseudomonadati</taxon>
        <taxon>Pseudomonadota</taxon>
        <taxon>Gammaproteobacteria</taxon>
        <taxon>Lysobacterales</taxon>
        <taxon>Rhodanobacteraceae</taxon>
        <taxon>Dyella</taxon>
    </lineage>
</organism>
<feature type="transmembrane region" description="Helical" evidence="1">
    <location>
        <begin position="21"/>
        <end position="41"/>
    </location>
</feature>
<protein>
    <submittedName>
        <fullName evidence="2">ABC-2 transporter permease</fullName>
    </submittedName>
</protein>
<dbReference type="RefSeq" id="WP_380017062.1">
    <property type="nucleotide sequence ID" value="NZ_JADIKI010000021.1"/>
</dbReference>
<feature type="transmembrane region" description="Helical" evidence="1">
    <location>
        <begin position="90"/>
        <end position="110"/>
    </location>
</feature>
<keyword evidence="1" id="KW-1133">Transmembrane helix</keyword>
<feature type="transmembrane region" description="Helical" evidence="1">
    <location>
        <begin position="184"/>
        <end position="206"/>
    </location>
</feature>
<evidence type="ECO:0000313" key="2">
    <source>
        <dbReference type="EMBL" id="MFK2853649.1"/>
    </source>
</evidence>
<keyword evidence="1" id="KW-0472">Membrane</keyword>
<dbReference type="EMBL" id="JADIKI010000021">
    <property type="protein sequence ID" value="MFK2853649.1"/>
    <property type="molecule type" value="Genomic_DNA"/>
</dbReference>